<protein>
    <submittedName>
        <fullName evidence="1">Uncharacterized protein</fullName>
    </submittedName>
</protein>
<name>A0A7S5QWZ7_9CAUD</name>
<dbReference type="Proteomes" id="UP000612501">
    <property type="component" value="Segment"/>
</dbReference>
<gene>
    <name evidence="1" type="ORF">EVB51_045</name>
</gene>
<sequence>MPYIQRNSEGGINWMYLTFREGYAEEFLPDNDPEVVAFILSMRPTPYTVPVALMWARMTDAEAESIQQALDLLSVRKQNIIAATDAPLSDSDVFGWLRTTIEDATNASRADEIMAWFMVIL</sequence>
<evidence type="ECO:0000313" key="2">
    <source>
        <dbReference type="Proteomes" id="UP000612501"/>
    </source>
</evidence>
<dbReference type="EMBL" id="MN988482">
    <property type="protein sequence ID" value="QIG67662.1"/>
    <property type="molecule type" value="Genomic_DNA"/>
</dbReference>
<accession>A0A7S5QWZ7</accession>
<reference evidence="1" key="1">
    <citation type="submission" date="2020-01" db="EMBL/GenBank/DDBJ databases">
        <title>Patterns of diversity and host range of bacteriophage communities associated with bean-nodulatin bacteria.</title>
        <authorList>
            <person name="Vann Cauwenberghe J."/>
            <person name="Santamaria R.I."/>
            <person name="Bustos P."/>
            <person name="Juarez S."/>
            <person name="Gonzalez V."/>
        </authorList>
    </citation>
    <scope>NUCLEOTIDE SEQUENCE</scope>
</reference>
<evidence type="ECO:0000313" key="1">
    <source>
        <dbReference type="EMBL" id="QIG67662.1"/>
    </source>
</evidence>
<proteinExistence type="predicted"/>
<organism evidence="1 2">
    <name type="scientific">Rhizobium phage RHph_Y17</name>
    <dbReference type="NCBI Taxonomy" id="2509771"/>
    <lineage>
        <taxon>Viruses</taxon>
        <taxon>Duplodnaviria</taxon>
        <taxon>Heunggongvirae</taxon>
        <taxon>Uroviricota</taxon>
        <taxon>Caudoviricetes</taxon>
        <taxon>Kleczkowskavirus</taxon>
        <taxon>Kleczkowskavirus RHEph4</taxon>
    </lineage>
</organism>